<reference evidence="6 7" key="1">
    <citation type="journal article" date="2024" name="BMC Genomics">
        <title>De novo assembly and annotation of Popillia japonica's genome with initial clues to its potential as an invasive pest.</title>
        <authorList>
            <person name="Cucini C."/>
            <person name="Boschi S."/>
            <person name="Funari R."/>
            <person name="Cardaioli E."/>
            <person name="Iannotti N."/>
            <person name="Marturano G."/>
            <person name="Paoli F."/>
            <person name="Bruttini M."/>
            <person name="Carapelli A."/>
            <person name="Frati F."/>
            <person name="Nardi F."/>
        </authorList>
    </citation>
    <scope>NUCLEOTIDE SEQUENCE [LARGE SCALE GENOMIC DNA]</scope>
    <source>
        <strain evidence="6">DMR45628</strain>
    </source>
</reference>
<dbReference type="PANTHER" id="PTHR19871:SF37">
    <property type="entry name" value="GH25853P"/>
    <property type="match status" value="1"/>
</dbReference>
<dbReference type="CDD" id="cd00009">
    <property type="entry name" value="AAA"/>
    <property type="match status" value="1"/>
</dbReference>
<dbReference type="Gene3D" id="3.40.50.300">
    <property type="entry name" value="P-loop containing nucleotide triphosphate hydrolases"/>
    <property type="match status" value="1"/>
</dbReference>
<dbReference type="InterPro" id="IPR011047">
    <property type="entry name" value="Quinoprotein_ADH-like_sf"/>
</dbReference>
<dbReference type="GO" id="GO:0005524">
    <property type="term" value="F:ATP binding"/>
    <property type="evidence" value="ECO:0007669"/>
    <property type="project" value="InterPro"/>
</dbReference>
<dbReference type="InterPro" id="IPR027417">
    <property type="entry name" value="P-loop_NTPase"/>
</dbReference>
<evidence type="ECO:0000256" key="1">
    <source>
        <dbReference type="ARBA" id="ARBA00022574"/>
    </source>
</evidence>
<dbReference type="EMBL" id="JASPKY010000567">
    <property type="protein sequence ID" value="KAK9692793.1"/>
    <property type="molecule type" value="Genomic_DNA"/>
</dbReference>
<dbReference type="SUPFAM" id="SSF52540">
    <property type="entry name" value="P-loop containing nucleoside triphosphate hydrolases"/>
    <property type="match status" value="1"/>
</dbReference>
<dbReference type="InterPro" id="IPR057588">
    <property type="entry name" value="NWD1/2-like_WH"/>
</dbReference>
<dbReference type="InterPro" id="IPR052752">
    <property type="entry name" value="NACHT-WD_repeat"/>
</dbReference>
<dbReference type="InterPro" id="IPR001680">
    <property type="entry name" value="WD40_rpt"/>
</dbReference>
<feature type="domain" description="ATPase" evidence="4">
    <location>
        <begin position="258"/>
        <end position="316"/>
    </location>
</feature>
<organism evidence="6 7">
    <name type="scientific">Popillia japonica</name>
    <name type="common">Japanese beetle</name>
    <dbReference type="NCBI Taxonomy" id="7064"/>
    <lineage>
        <taxon>Eukaryota</taxon>
        <taxon>Metazoa</taxon>
        <taxon>Ecdysozoa</taxon>
        <taxon>Arthropoda</taxon>
        <taxon>Hexapoda</taxon>
        <taxon>Insecta</taxon>
        <taxon>Pterygota</taxon>
        <taxon>Neoptera</taxon>
        <taxon>Endopterygota</taxon>
        <taxon>Coleoptera</taxon>
        <taxon>Polyphaga</taxon>
        <taxon>Scarabaeiformia</taxon>
        <taxon>Scarabaeidae</taxon>
        <taxon>Rutelinae</taxon>
        <taxon>Popillia</taxon>
    </lineage>
</organism>
<dbReference type="Proteomes" id="UP001458880">
    <property type="component" value="Unassembled WGS sequence"/>
</dbReference>
<comment type="caution">
    <text evidence="6">The sequence shown here is derived from an EMBL/GenBank/DDBJ whole genome shotgun (WGS) entry which is preliminary data.</text>
</comment>
<evidence type="ECO:0000259" key="5">
    <source>
        <dbReference type="Pfam" id="PF25469"/>
    </source>
</evidence>
<keyword evidence="2" id="KW-0677">Repeat</keyword>
<accession>A0AAW1ISB6</accession>
<evidence type="ECO:0000313" key="6">
    <source>
        <dbReference type="EMBL" id="KAK9692793.1"/>
    </source>
</evidence>
<gene>
    <name evidence="6" type="ORF">QE152_g34930</name>
</gene>
<protein>
    <submittedName>
        <fullName evidence="6">WD domain, G-beta repeat</fullName>
    </submittedName>
</protein>
<dbReference type="InterPro" id="IPR015943">
    <property type="entry name" value="WD40/YVTN_repeat-like_dom_sf"/>
</dbReference>
<keyword evidence="1 3" id="KW-0853">WD repeat</keyword>
<keyword evidence="7" id="KW-1185">Reference proteome</keyword>
<dbReference type="AlphaFoldDB" id="A0AAW1ISB6"/>
<evidence type="ECO:0000313" key="7">
    <source>
        <dbReference type="Proteomes" id="UP001458880"/>
    </source>
</evidence>
<dbReference type="Pfam" id="PF00400">
    <property type="entry name" value="WD40"/>
    <property type="match status" value="1"/>
</dbReference>
<dbReference type="Pfam" id="PF25469">
    <property type="entry name" value="WHD_NWD1"/>
    <property type="match status" value="1"/>
</dbReference>
<dbReference type="InterPro" id="IPR011579">
    <property type="entry name" value="ATPase_dom"/>
</dbReference>
<evidence type="ECO:0000256" key="2">
    <source>
        <dbReference type="ARBA" id="ARBA00022737"/>
    </source>
</evidence>
<evidence type="ECO:0000259" key="4">
    <source>
        <dbReference type="Pfam" id="PF01637"/>
    </source>
</evidence>
<name>A0AAW1ISB6_POPJA</name>
<dbReference type="InterPro" id="IPR030934">
    <property type="entry name" value="Intein_C"/>
</dbReference>
<sequence>MEVAYIIPVLFLNNSLGTPLLPITIESTDFKMAMESTANQSAQSLLSKWYQLDSAAQPPCYRLQPISSHIPGFKETSSGERERGLEEWRSEIERMLEVLVNIFSQELRDTYLTTVVEQEVHNTVFMSQELAKRCIWLNRVYTPNEKTPENLSPGEAELHRRLNNLQRDLRNQLAEKHIVRIPVKYVDGGLNMKISEHVQYINQVTVHLKKHLMEMINSIIEEHQSKTILKPYNGIDASLFEELNQQASFCQKAAQCSTNREKTIQDIKSYVSGNTTMPLIIYGPDGCGKTTLMARVAQCLQQWLPEAFLILRFAGISAHSSTIEQYLHGKRHGGQIESIREHDVVPKGNVNDQLDLMLEELETILGVTLVQHALAIMTCTKNGITDSEMIDLLAFDEKFQSSLTYVSWAPACLTWSRLNKHLAPFLQWMLCSGVLCVQWKDSMLRKAVASRYNVHTEWANKMLYDYYMGKWWDEKPPNLTARLVLQDTLLGKCYNRRKLDELPYHYYHLSDKDVTNPPYIYDLSWIYDKVCGSNCFQLIEDIYMYKNVVKEKNFIELLVSFLKTHSNTLNYDGRQFYGCIYSYIHERVLRSEISVNTMDKKILETYRTAENPPVLSLVPISYYNINNDDSASSDTTNTIFKEVNFNLITRLPETDKFIVSISTKKEDISVWNVRTCEKVRTLKGISHPTNLIPIDQYKCVVLCKRELRIYDLNMGKFVTKLKGVMNQKMPYFGLHDQSHLVALSRNRMYVNLMNLDSGDCVTTFKAGEDRFLNSLLVSGDGRILVCGDETQKPFPLLVWNLQSKKLLYDLRIPHHDFVTSLSAITHEGHYVCCVCYEIDEPNPNFIVVYDLQSGTLFKKWKPSCSTVSLEISSPGSCVISGLEDARILVWDLITGNCRWSLIGHTAPVNLLRLDPTGSLCLSTDSDGRDRSIRIWDLNKGDLVSVYTPQTNISACEIMRNGQYILLALEGCLELVGLQLKGPDVSSTNSDESYGLLENTGKVFELKESDVC</sequence>
<dbReference type="Gene3D" id="2.130.10.10">
    <property type="entry name" value="YVTN repeat-like/Quinoprotein amine dehydrogenase"/>
    <property type="match status" value="2"/>
</dbReference>
<proteinExistence type="predicted"/>
<feature type="domain" description="NWD1/2-like winged helix-turn-helix" evidence="5">
    <location>
        <begin position="349"/>
        <end position="456"/>
    </location>
</feature>
<dbReference type="PROSITE" id="PS50818">
    <property type="entry name" value="INTEIN_C_TER"/>
    <property type="match status" value="1"/>
</dbReference>
<dbReference type="Pfam" id="PF01637">
    <property type="entry name" value="ATPase_2"/>
    <property type="match status" value="1"/>
</dbReference>
<dbReference type="SMART" id="SM00320">
    <property type="entry name" value="WD40"/>
    <property type="match status" value="3"/>
</dbReference>
<dbReference type="PANTHER" id="PTHR19871">
    <property type="entry name" value="BETA TRANSDUCIN-RELATED PROTEIN"/>
    <property type="match status" value="1"/>
</dbReference>
<dbReference type="PROSITE" id="PS50082">
    <property type="entry name" value="WD_REPEATS_2"/>
    <property type="match status" value="1"/>
</dbReference>
<dbReference type="SUPFAM" id="SSF50998">
    <property type="entry name" value="Quinoprotein alcohol dehydrogenase-like"/>
    <property type="match status" value="1"/>
</dbReference>
<evidence type="ECO:0000256" key="3">
    <source>
        <dbReference type="PROSITE-ProRule" id="PRU00221"/>
    </source>
</evidence>
<feature type="repeat" description="WD" evidence="3">
    <location>
        <begin position="901"/>
        <end position="945"/>
    </location>
</feature>